<dbReference type="GO" id="GO:0030544">
    <property type="term" value="F:Hsp70 protein binding"/>
    <property type="evidence" value="ECO:0007669"/>
    <property type="project" value="InterPro"/>
</dbReference>
<evidence type="ECO:0000313" key="9">
    <source>
        <dbReference type="EMBL" id="CAI5453562.1"/>
    </source>
</evidence>
<dbReference type="CDD" id="cd10747">
    <property type="entry name" value="DnaJ_C"/>
    <property type="match status" value="1"/>
</dbReference>
<feature type="domain" description="CR-type" evidence="8">
    <location>
        <begin position="163"/>
        <end position="247"/>
    </location>
</feature>
<protein>
    <submittedName>
        <fullName evidence="9">Uncharacterized protein</fullName>
    </submittedName>
</protein>
<dbReference type="Gene3D" id="1.10.287.110">
    <property type="entry name" value="DnaJ domain"/>
    <property type="match status" value="1"/>
</dbReference>
<reference evidence="9" key="1">
    <citation type="submission" date="2022-11" db="EMBL/GenBank/DDBJ databases">
        <authorList>
            <person name="Kikuchi T."/>
        </authorList>
    </citation>
    <scope>NUCLEOTIDE SEQUENCE</scope>
    <source>
        <strain evidence="9">PS1010</strain>
    </source>
</reference>
<dbReference type="InterPro" id="IPR001623">
    <property type="entry name" value="DnaJ_domain"/>
</dbReference>
<dbReference type="PRINTS" id="PR00625">
    <property type="entry name" value="JDOMAIN"/>
</dbReference>
<keyword evidence="10" id="KW-1185">Reference proteome</keyword>
<organism evidence="9 10">
    <name type="scientific">Caenorhabditis angaria</name>
    <dbReference type="NCBI Taxonomy" id="860376"/>
    <lineage>
        <taxon>Eukaryota</taxon>
        <taxon>Metazoa</taxon>
        <taxon>Ecdysozoa</taxon>
        <taxon>Nematoda</taxon>
        <taxon>Chromadorea</taxon>
        <taxon>Rhabditida</taxon>
        <taxon>Rhabditina</taxon>
        <taxon>Rhabditomorpha</taxon>
        <taxon>Rhabditoidea</taxon>
        <taxon>Rhabditidae</taxon>
        <taxon>Peloderinae</taxon>
        <taxon>Caenorhabditis</taxon>
    </lineage>
</organism>
<dbReference type="SUPFAM" id="SSF46565">
    <property type="entry name" value="Chaperone J-domain"/>
    <property type="match status" value="1"/>
</dbReference>
<dbReference type="FunFam" id="2.10.230.10:FF:000001">
    <property type="entry name" value="DnaJ subfamily A member 2"/>
    <property type="match status" value="1"/>
</dbReference>
<keyword evidence="4 5" id="KW-0862">Zinc</keyword>
<dbReference type="GO" id="GO:0008270">
    <property type="term" value="F:zinc ion binding"/>
    <property type="evidence" value="ECO:0007669"/>
    <property type="project" value="UniProtKB-KW"/>
</dbReference>
<feature type="compositionally biased region" description="Acidic residues" evidence="6">
    <location>
        <begin position="424"/>
        <end position="434"/>
    </location>
</feature>
<dbReference type="FunFam" id="2.60.260.20:FF:000003">
    <property type="entry name" value="DnaJ subfamily A member 2"/>
    <property type="match status" value="1"/>
</dbReference>
<dbReference type="InterPro" id="IPR044713">
    <property type="entry name" value="DNJA1/2-like"/>
</dbReference>
<dbReference type="SUPFAM" id="SSF49493">
    <property type="entry name" value="HSP40/DnaJ peptide-binding domain"/>
    <property type="match status" value="2"/>
</dbReference>
<dbReference type="Gene3D" id="2.10.230.10">
    <property type="entry name" value="Heat shock protein DnaJ, cysteine-rich domain"/>
    <property type="match status" value="1"/>
</dbReference>
<evidence type="ECO:0000256" key="3">
    <source>
        <dbReference type="ARBA" id="ARBA00022771"/>
    </source>
</evidence>
<dbReference type="InterPro" id="IPR018253">
    <property type="entry name" value="DnaJ_domain_CS"/>
</dbReference>
<dbReference type="SMART" id="SM00271">
    <property type="entry name" value="DnaJ"/>
    <property type="match status" value="1"/>
</dbReference>
<dbReference type="PANTHER" id="PTHR43888">
    <property type="entry name" value="DNAJ-LIKE-2, ISOFORM A-RELATED"/>
    <property type="match status" value="1"/>
</dbReference>
<dbReference type="PROSITE" id="PS50076">
    <property type="entry name" value="DNAJ_2"/>
    <property type="match status" value="1"/>
</dbReference>
<dbReference type="InterPro" id="IPR036410">
    <property type="entry name" value="HSP_DnaJ_Cys-rich_dom_sf"/>
</dbReference>
<dbReference type="CDD" id="cd06257">
    <property type="entry name" value="DnaJ"/>
    <property type="match status" value="1"/>
</dbReference>
<dbReference type="CDD" id="cd10719">
    <property type="entry name" value="DnaJ_zf"/>
    <property type="match status" value="1"/>
</dbReference>
<dbReference type="PROSITE" id="PS51188">
    <property type="entry name" value="ZF_CR"/>
    <property type="match status" value="1"/>
</dbReference>
<proteinExistence type="inferred from homology"/>
<feature type="domain" description="J" evidence="7">
    <location>
        <begin position="20"/>
        <end position="82"/>
    </location>
</feature>
<dbReference type="Proteomes" id="UP001152747">
    <property type="component" value="Unassembled WGS sequence"/>
</dbReference>
<dbReference type="Pfam" id="PF00226">
    <property type="entry name" value="DnaJ"/>
    <property type="match status" value="1"/>
</dbReference>
<gene>
    <name evidence="9" type="ORF">CAMP_LOCUS16199</name>
</gene>
<dbReference type="GO" id="GO:0005524">
    <property type="term" value="F:ATP binding"/>
    <property type="evidence" value="ECO:0007669"/>
    <property type="project" value="InterPro"/>
</dbReference>
<feature type="region of interest" description="Disordered" evidence="6">
    <location>
        <begin position="400"/>
        <end position="450"/>
    </location>
</feature>
<dbReference type="Pfam" id="PF01556">
    <property type="entry name" value="DnaJ_C"/>
    <property type="match status" value="1"/>
</dbReference>
<dbReference type="InterPro" id="IPR036869">
    <property type="entry name" value="J_dom_sf"/>
</dbReference>
<dbReference type="AlphaFoldDB" id="A0A9P1J0K9"/>
<dbReference type="Gene3D" id="2.60.260.20">
    <property type="entry name" value="Urease metallochaperone UreE, N-terminal domain"/>
    <property type="match status" value="2"/>
</dbReference>
<evidence type="ECO:0000313" key="10">
    <source>
        <dbReference type="Proteomes" id="UP001152747"/>
    </source>
</evidence>
<sequence length="450" mass="48995">MCAGSRMFGGGGGSGPKDTSLYDTLNVAPSASQADIKKSYFKLAKEYHPDKNPEHGDRFKEISFAYEILSNPEKRKLYDMRGIDGIKKGGGGGGGFPGGGLFSHFFGGGGGGMDDDDDDEMGGGHPFSGLFGGMGGMRGAPRRRKFQDTVHPLNVTLEEMYSGKTSKLKLSRKVLCKTCHGSGGKPGQKYQCSPCKGRGIRTVVQQIGPGMLQQMQVHCDQCKGTGGKVPEGDKCKACHGDRYSSEQKILEVNVQPGIRQGDKVVFRGEGDQSDPDVEAGDVVIVIQQKEHELFQRDGDDLHFKKTITLNEALCGFKFLIKHIDGHPLIIRQSPGEVIKPETVKGVVGKGMPNKQYPELKGNLFVHFEVDFPEDHFFDDDKKYALLQSLLPTPKQVVIPSGATELSPMEYDEKKYGRGRGGDAYNEDSDEDEDEGGHGMHGGQGVRCQQQ</sequence>
<dbReference type="Pfam" id="PF00684">
    <property type="entry name" value="DnaJ_CXXCXGXG"/>
    <property type="match status" value="1"/>
</dbReference>
<dbReference type="HAMAP" id="MF_01152">
    <property type="entry name" value="DnaJ"/>
    <property type="match status" value="1"/>
</dbReference>
<keyword evidence="1 5" id="KW-0479">Metal-binding</keyword>
<feature type="zinc finger region" description="CR-type" evidence="5">
    <location>
        <begin position="163"/>
        <end position="247"/>
    </location>
</feature>
<evidence type="ECO:0000256" key="4">
    <source>
        <dbReference type="ARBA" id="ARBA00022833"/>
    </source>
</evidence>
<evidence type="ECO:0000259" key="7">
    <source>
        <dbReference type="PROSITE" id="PS50076"/>
    </source>
</evidence>
<name>A0A9P1J0K9_9PELO</name>
<keyword evidence="2" id="KW-0677">Repeat</keyword>
<dbReference type="EMBL" id="CANHGI010000005">
    <property type="protein sequence ID" value="CAI5453562.1"/>
    <property type="molecule type" value="Genomic_DNA"/>
</dbReference>
<dbReference type="GO" id="GO:0009408">
    <property type="term" value="P:response to heat"/>
    <property type="evidence" value="ECO:0007669"/>
    <property type="project" value="InterPro"/>
</dbReference>
<dbReference type="InterPro" id="IPR001305">
    <property type="entry name" value="HSP_DnaJ_Cys-rich_dom"/>
</dbReference>
<comment type="caution">
    <text evidence="9">The sequence shown here is derived from an EMBL/GenBank/DDBJ whole genome shotgun (WGS) entry which is preliminary data.</text>
</comment>
<evidence type="ECO:0000256" key="2">
    <source>
        <dbReference type="ARBA" id="ARBA00022737"/>
    </source>
</evidence>
<dbReference type="GO" id="GO:0051082">
    <property type="term" value="F:unfolded protein binding"/>
    <property type="evidence" value="ECO:0007669"/>
    <property type="project" value="InterPro"/>
</dbReference>
<dbReference type="OrthoDB" id="550424at2759"/>
<evidence type="ECO:0000256" key="1">
    <source>
        <dbReference type="ARBA" id="ARBA00022723"/>
    </source>
</evidence>
<evidence type="ECO:0000259" key="8">
    <source>
        <dbReference type="PROSITE" id="PS51188"/>
    </source>
</evidence>
<dbReference type="InterPro" id="IPR008971">
    <property type="entry name" value="HSP40/DnaJ_pept-bd"/>
</dbReference>
<dbReference type="FunFam" id="1.10.287.110:FF:000041">
    <property type="entry name" value="Chaperone protein DNAj, putative"/>
    <property type="match status" value="1"/>
</dbReference>
<keyword evidence="3 5" id="KW-0863">Zinc-finger</keyword>
<evidence type="ECO:0000256" key="5">
    <source>
        <dbReference type="PROSITE-ProRule" id="PRU00546"/>
    </source>
</evidence>
<dbReference type="InterPro" id="IPR012724">
    <property type="entry name" value="DnaJ"/>
</dbReference>
<dbReference type="GO" id="GO:0006457">
    <property type="term" value="P:protein folding"/>
    <property type="evidence" value="ECO:0007669"/>
    <property type="project" value="InterPro"/>
</dbReference>
<dbReference type="PROSITE" id="PS00636">
    <property type="entry name" value="DNAJ_1"/>
    <property type="match status" value="1"/>
</dbReference>
<dbReference type="SUPFAM" id="SSF57938">
    <property type="entry name" value="DnaJ/Hsp40 cysteine-rich domain"/>
    <property type="match status" value="1"/>
</dbReference>
<evidence type="ECO:0000256" key="6">
    <source>
        <dbReference type="SAM" id="MobiDB-lite"/>
    </source>
</evidence>
<dbReference type="InterPro" id="IPR002939">
    <property type="entry name" value="DnaJ_C"/>
</dbReference>
<accession>A0A9P1J0K9</accession>